<dbReference type="Proteomes" id="UP001055879">
    <property type="component" value="Linkage Group LG04"/>
</dbReference>
<name>A0ACB9CLQ4_ARCLA</name>
<comment type="caution">
    <text evidence="1">The sequence shown here is derived from an EMBL/GenBank/DDBJ whole genome shotgun (WGS) entry which is preliminary data.</text>
</comment>
<organism evidence="1 2">
    <name type="scientific">Arctium lappa</name>
    <name type="common">Greater burdock</name>
    <name type="synonym">Lappa major</name>
    <dbReference type="NCBI Taxonomy" id="4217"/>
    <lineage>
        <taxon>Eukaryota</taxon>
        <taxon>Viridiplantae</taxon>
        <taxon>Streptophyta</taxon>
        <taxon>Embryophyta</taxon>
        <taxon>Tracheophyta</taxon>
        <taxon>Spermatophyta</taxon>
        <taxon>Magnoliopsida</taxon>
        <taxon>eudicotyledons</taxon>
        <taxon>Gunneridae</taxon>
        <taxon>Pentapetalae</taxon>
        <taxon>asterids</taxon>
        <taxon>campanulids</taxon>
        <taxon>Asterales</taxon>
        <taxon>Asteraceae</taxon>
        <taxon>Carduoideae</taxon>
        <taxon>Cardueae</taxon>
        <taxon>Arctiinae</taxon>
        <taxon>Arctium</taxon>
    </lineage>
</organism>
<dbReference type="EMBL" id="CM042050">
    <property type="protein sequence ID" value="KAI3735248.1"/>
    <property type="molecule type" value="Genomic_DNA"/>
</dbReference>
<proteinExistence type="predicted"/>
<reference evidence="2" key="1">
    <citation type="journal article" date="2022" name="Mol. Ecol. Resour.">
        <title>The genomes of chicory, endive, great burdock and yacon provide insights into Asteraceae palaeo-polyploidization history and plant inulin production.</title>
        <authorList>
            <person name="Fan W."/>
            <person name="Wang S."/>
            <person name="Wang H."/>
            <person name="Wang A."/>
            <person name="Jiang F."/>
            <person name="Liu H."/>
            <person name="Zhao H."/>
            <person name="Xu D."/>
            <person name="Zhang Y."/>
        </authorList>
    </citation>
    <scope>NUCLEOTIDE SEQUENCE [LARGE SCALE GENOMIC DNA]</scope>
    <source>
        <strain evidence="2">cv. Niubang</strain>
    </source>
</reference>
<keyword evidence="2" id="KW-1185">Reference proteome</keyword>
<reference evidence="1 2" key="2">
    <citation type="journal article" date="2022" name="Mol. Ecol. Resour.">
        <title>The genomes of chicory, endive, great burdock and yacon provide insights into Asteraceae paleo-polyploidization history and plant inulin production.</title>
        <authorList>
            <person name="Fan W."/>
            <person name="Wang S."/>
            <person name="Wang H."/>
            <person name="Wang A."/>
            <person name="Jiang F."/>
            <person name="Liu H."/>
            <person name="Zhao H."/>
            <person name="Xu D."/>
            <person name="Zhang Y."/>
        </authorList>
    </citation>
    <scope>NUCLEOTIDE SEQUENCE [LARGE SCALE GENOMIC DNA]</scope>
    <source>
        <strain evidence="2">cv. Niubang</strain>
    </source>
</reference>
<evidence type="ECO:0000313" key="2">
    <source>
        <dbReference type="Proteomes" id="UP001055879"/>
    </source>
</evidence>
<protein>
    <submittedName>
        <fullName evidence="1">Uncharacterized protein</fullName>
    </submittedName>
</protein>
<accession>A0ACB9CLQ4</accession>
<gene>
    <name evidence="1" type="ORF">L6452_14740</name>
</gene>
<sequence>MTLPFPFVKGKALEDKKMEEKPLKAYSRKHKRKTPKLPEDPDFKSEPIIETESLSRCTRRTTQENGQKAHALNEPPQKKECMDGREKNSETKTPVKDEGNNF</sequence>
<evidence type="ECO:0000313" key="1">
    <source>
        <dbReference type="EMBL" id="KAI3735248.1"/>
    </source>
</evidence>